<feature type="region of interest" description="Disordered" evidence="2">
    <location>
        <begin position="1"/>
        <end position="129"/>
    </location>
</feature>
<dbReference type="PANTHER" id="PTHR21600">
    <property type="entry name" value="MITOCHONDRIAL RNA PSEUDOURIDINE SYNTHASE"/>
    <property type="match status" value="1"/>
</dbReference>
<feature type="compositionally biased region" description="Acidic residues" evidence="2">
    <location>
        <begin position="292"/>
        <end position="304"/>
    </location>
</feature>
<dbReference type="Gene3D" id="3.30.2350.10">
    <property type="entry name" value="Pseudouridine synthase"/>
    <property type="match status" value="1"/>
</dbReference>
<dbReference type="CDD" id="cd02869">
    <property type="entry name" value="PseudoU_synth_RluA_like"/>
    <property type="match status" value="1"/>
</dbReference>
<dbReference type="EMBL" id="HBKQ01014467">
    <property type="protein sequence ID" value="CAE2225062.1"/>
    <property type="molecule type" value="Transcribed_RNA"/>
</dbReference>
<dbReference type="AlphaFoldDB" id="A0A7S4MIQ2"/>
<feature type="compositionally biased region" description="Basic and acidic residues" evidence="2">
    <location>
        <begin position="37"/>
        <end position="49"/>
    </location>
</feature>
<protein>
    <recommendedName>
        <fullName evidence="3">Pseudouridine synthase RsuA/RluA-like domain-containing protein</fullName>
    </recommendedName>
</protein>
<dbReference type="InterPro" id="IPR050188">
    <property type="entry name" value="RluA_PseudoU_synthase"/>
</dbReference>
<name>A0A7S4MIQ2_9STRA</name>
<feature type="region of interest" description="Disordered" evidence="2">
    <location>
        <begin position="289"/>
        <end position="308"/>
    </location>
</feature>
<dbReference type="GO" id="GO:0000455">
    <property type="term" value="P:enzyme-directed rRNA pseudouridine synthesis"/>
    <property type="evidence" value="ECO:0007669"/>
    <property type="project" value="TreeGrafter"/>
</dbReference>
<dbReference type="InterPro" id="IPR020103">
    <property type="entry name" value="PsdUridine_synth_cat_dom_sf"/>
</dbReference>
<feature type="compositionally biased region" description="Basic and acidic residues" evidence="2">
    <location>
        <begin position="92"/>
        <end position="111"/>
    </location>
</feature>
<dbReference type="GO" id="GO:0009982">
    <property type="term" value="F:pseudouridine synthase activity"/>
    <property type="evidence" value="ECO:0007669"/>
    <property type="project" value="InterPro"/>
</dbReference>
<evidence type="ECO:0000256" key="2">
    <source>
        <dbReference type="SAM" id="MobiDB-lite"/>
    </source>
</evidence>
<reference evidence="4" key="1">
    <citation type="submission" date="2021-01" db="EMBL/GenBank/DDBJ databases">
        <authorList>
            <person name="Corre E."/>
            <person name="Pelletier E."/>
            <person name="Niang G."/>
            <person name="Scheremetjew M."/>
            <person name="Finn R."/>
            <person name="Kale V."/>
            <person name="Holt S."/>
            <person name="Cochrane G."/>
            <person name="Meng A."/>
            <person name="Brown T."/>
            <person name="Cohen L."/>
        </authorList>
    </citation>
    <scope>NUCLEOTIDE SEQUENCE</scope>
    <source>
        <strain evidence="4">Isolate 1302-5</strain>
    </source>
</reference>
<dbReference type="PANTHER" id="PTHR21600:SF87">
    <property type="entry name" value="RNA PSEUDOURIDYLATE SYNTHASE DOMAIN-CONTAINING PROTEIN 1"/>
    <property type="match status" value="1"/>
</dbReference>
<dbReference type="InterPro" id="IPR006224">
    <property type="entry name" value="PsdUridine_synth_RluA-like_CS"/>
</dbReference>
<feature type="compositionally biased region" description="Basic and acidic residues" evidence="2">
    <location>
        <begin position="70"/>
        <end position="82"/>
    </location>
</feature>
<sequence length="435" mass="49394">MLGPRGTYQGRIPRRASRQRPFPRRTGFEKFVIPRIVRRESCRQIESDRRRRHPPRSSGFTRSDPVIRPSRPDERRVGRDRSSSFQPHRRRGDGSDDRDRESSHGNDDARRPTTAVDSDSDSDVDDRSRRRRRWIRGRADTRIQPGDVVGVQSFTGDYRKRRCYPNLTHGRPDFDLPVVYEDDHLAIVNKPRGVGIYGRRGSRSGKKAGVGRKKSRNNVLAALPFVLCPPRSGTPGGALRRPAPVHRLDTPTSGLLVVAKTKDALRHLYGQFRNRIVKKTYTAVVNGIPQGCDDDHDHDDDDDDRTAGNEWNVIDYPLGGKYAITSWKALRTVDSLHAKDGTLALVRVALHTGRYHQIRRHMARVCRRPLVGDKLYSGGIQARHFRRGGLRLCSSGVILRHPYYDTEEGRTDWDALVEEEGGGNDEKEDRGGGDR</sequence>
<proteinExistence type="inferred from homology"/>
<evidence type="ECO:0000256" key="1">
    <source>
        <dbReference type="ARBA" id="ARBA00010876"/>
    </source>
</evidence>
<feature type="domain" description="Pseudouridine synthase RsuA/RluA-like" evidence="3">
    <location>
        <begin position="185"/>
        <end position="363"/>
    </location>
</feature>
<dbReference type="InterPro" id="IPR006145">
    <property type="entry name" value="PsdUridine_synth_RsuA/RluA"/>
</dbReference>
<evidence type="ECO:0000259" key="3">
    <source>
        <dbReference type="Pfam" id="PF00849"/>
    </source>
</evidence>
<dbReference type="Pfam" id="PF00849">
    <property type="entry name" value="PseudoU_synth_2"/>
    <property type="match status" value="1"/>
</dbReference>
<organism evidence="4">
    <name type="scientific">Odontella aurita</name>
    <dbReference type="NCBI Taxonomy" id="265563"/>
    <lineage>
        <taxon>Eukaryota</taxon>
        <taxon>Sar</taxon>
        <taxon>Stramenopiles</taxon>
        <taxon>Ochrophyta</taxon>
        <taxon>Bacillariophyta</taxon>
        <taxon>Mediophyceae</taxon>
        <taxon>Biddulphiophycidae</taxon>
        <taxon>Eupodiscales</taxon>
        <taxon>Odontellaceae</taxon>
        <taxon>Odontella</taxon>
    </lineage>
</organism>
<gene>
    <name evidence="4" type="ORF">OAUR00152_LOCUS9883</name>
</gene>
<dbReference type="GO" id="GO:0003723">
    <property type="term" value="F:RNA binding"/>
    <property type="evidence" value="ECO:0007669"/>
    <property type="project" value="InterPro"/>
</dbReference>
<dbReference type="SUPFAM" id="SSF55120">
    <property type="entry name" value="Pseudouridine synthase"/>
    <property type="match status" value="1"/>
</dbReference>
<evidence type="ECO:0000313" key="4">
    <source>
        <dbReference type="EMBL" id="CAE2225062.1"/>
    </source>
</evidence>
<accession>A0A7S4MIQ2</accession>
<comment type="similarity">
    <text evidence="1">Belongs to the pseudouridine synthase RluA family.</text>
</comment>
<dbReference type="PROSITE" id="PS01129">
    <property type="entry name" value="PSI_RLU"/>
    <property type="match status" value="1"/>
</dbReference>
<feature type="compositionally biased region" description="Basic residues" evidence="2">
    <location>
        <begin position="12"/>
        <end position="23"/>
    </location>
</feature>